<dbReference type="AlphaFoldDB" id="A0A1Y0ESJ6"/>
<keyword evidence="3" id="KW-1185">Reference proteome</keyword>
<accession>A0A1Y0ESJ6</accession>
<evidence type="ECO:0000313" key="2">
    <source>
        <dbReference type="EMBL" id="ARU06212.1"/>
    </source>
</evidence>
<protein>
    <recommendedName>
        <fullName evidence="4">DUF2007 domain-containing protein</fullName>
    </recommendedName>
</protein>
<evidence type="ECO:0008006" key="4">
    <source>
        <dbReference type="Google" id="ProtNLM"/>
    </source>
</evidence>
<dbReference type="KEGG" id="cser:CCO03_17380"/>
<name>A0A1Y0ESJ6_9BURK</name>
<dbReference type="EMBL" id="CP021455">
    <property type="protein sequence ID" value="ARU06212.1"/>
    <property type="molecule type" value="Genomic_DNA"/>
</dbReference>
<dbReference type="RefSeq" id="WP_087283132.1">
    <property type="nucleotide sequence ID" value="NZ_CP021455.1"/>
</dbReference>
<sequence>MQHSDIRARLADLSDDELVRRVSQGMLTPEAHALGLAELQARGLPESAIAAQAPDEPDPAADTPDLGDWVLLARQLEPTEAHLLCGLLQACGIAASAGDTELVQANQLWSIALGGASVRVPASQLAEAQAIHAALGRGEFSLDDDAPV</sequence>
<evidence type="ECO:0000313" key="3">
    <source>
        <dbReference type="Proteomes" id="UP000196138"/>
    </source>
</evidence>
<gene>
    <name evidence="2" type="ORF">CCO03_17380</name>
</gene>
<organism evidence="2 3">
    <name type="scientific">Comamonas serinivorans</name>
    <dbReference type="NCBI Taxonomy" id="1082851"/>
    <lineage>
        <taxon>Bacteria</taxon>
        <taxon>Pseudomonadati</taxon>
        <taxon>Pseudomonadota</taxon>
        <taxon>Betaproteobacteria</taxon>
        <taxon>Burkholderiales</taxon>
        <taxon>Comamonadaceae</taxon>
        <taxon>Comamonas</taxon>
    </lineage>
</organism>
<proteinExistence type="predicted"/>
<reference evidence="2 3" key="1">
    <citation type="submission" date="2017-05" db="EMBL/GenBank/DDBJ databases">
        <authorList>
            <person name="Song R."/>
            <person name="Chenine A.L."/>
            <person name="Ruprecht R.M."/>
        </authorList>
    </citation>
    <scope>NUCLEOTIDE SEQUENCE [LARGE SCALE GENOMIC DNA]</scope>
    <source>
        <strain evidence="2 3">DSM 26136</strain>
    </source>
</reference>
<dbReference type="OrthoDB" id="8683631at2"/>
<feature type="compositionally biased region" description="Low complexity" evidence="1">
    <location>
        <begin position="48"/>
        <end position="64"/>
    </location>
</feature>
<dbReference type="Proteomes" id="UP000196138">
    <property type="component" value="Chromosome"/>
</dbReference>
<feature type="region of interest" description="Disordered" evidence="1">
    <location>
        <begin position="46"/>
        <end position="65"/>
    </location>
</feature>
<evidence type="ECO:0000256" key="1">
    <source>
        <dbReference type="SAM" id="MobiDB-lite"/>
    </source>
</evidence>